<keyword evidence="4" id="KW-0808">Transferase</keyword>
<reference evidence="8 9" key="1">
    <citation type="journal article" date="2012" name="Science">
        <title>The Paleozoic origin of enzymatic lignin decomposition reconstructed from 31 fungal genomes.</title>
        <authorList>
            <person name="Floudas D."/>
            <person name="Binder M."/>
            <person name="Riley R."/>
            <person name="Barry K."/>
            <person name="Blanchette R.A."/>
            <person name="Henrissat B."/>
            <person name="Martinez A.T."/>
            <person name="Otillar R."/>
            <person name="Spatafora J.W."/>
            <person name="Yadav J.S."/>
            <person name="Aerts A."/>
            <person name="Benoit I."/>
            <person name="Boyd A."/>
            <person name="Carlson A."/>
            <person name="Copeland A."/>
            <person name="Coutinho P.M."/>
            <person name="de Vries R.P."/>
            <person name="Ferreira P."/>
            <person name="Findley K."/>
            <person name="Foster B."/>
            <person name="Gaskell J."/>
            <person name="Glotzer D."/>
            <person name="Gorecki P."/>
            <person name="Heitman J."/>
            <person name="Hesse C."/>
            <person name="Hori C."/>
            <person name="Igarashi K."/>
            <person name="Jurgens J.A."/>
            <person name="Kallen N."/>
            <person name="Kersten P."/>
            <person name="Kohler A."/>
            <person name="Kuees U."/>
            <person name="Kumar T.K.A."/>
            <person name="Kuo A."/>
            <person name="LaButti K."/>
            <person name="Larrondo L.F."/>
            <person name="Lindquist E."/>
            <person name="Ling A."/>
            <person name="Lombard V."/>
            <person name="Lucas S."/>
            <person name="Lundell T."/>
            <person name="Martin R."/>
            <person name="McLaughlin D.J."/>
            <person name="Morgenstern I."/>
            <person name="Morin E."/>
            <person name="Murat C."/>
            <person name="Nagy L.G."/>
            <person name="Nolan M."/>
            <person name="Ohm R.A."/>
            <person name="Patyshakuliyeva A."/>
            <person name="Rokas A."/>
            <person name="Ruiz-Duenas F.J."/>
            <person name="Sabat G."/>
            <person name="Salamov A."/>
            <person name="Samejima M."/>
            <person name="Schmutz J."/>
            <person name="Slot J.C."/>
            <person name="St John F."/>
            <person name="Stenlid J."/>
            <person name="Sun H."/>
            <person name="Sun S."/>
            <person name="Syed K."/>
            <person name="Tsang A."/>
            <person name="Wiebenga A."/>
            <person name="Young D."/>
            <person name="Pisabarro A."/>
            <person name="Eastwood D.C."/>
            <person name="Martin F."/>
            <person name="Cullen D."/>
            <person name="Grigoriev I.V."/>
            <person name="Hibbett D.S."/>
        </authorList>
    </citation>
    <scope>NUCLEOTIDE SEQUENCE</scope>
    <source>
        <strain evidence="9">FP-58527</strain>
    </source>
</reference>
<dbReference type="InterPro" id="IPR005814">
    <property type="entry name" value="Aminotrans_3"/>
</dbReference>
<dbReference type="PANTHER" id="PTHR11986">
    <property type="entry name" value="AMINOTRANSFERASE CLASS III"/>
    <property type="match status" value="1"/>
</dbReference>
<dbReference type="PROSITE" id="PS00600">
    <property type="entry name" value="AA_TRANSFER_CLASS_3"/>
    <property type="match status" value="1"/>
</dbReference>
<dbReference type="eggNOG" id="KOG1401">
    <property type="taxonomic scope" value="Eukaryota"/>
</dbReference>
<dbReference type="InterPro" id="IPR050103">
    <property type="entry name" value="Class-III_PLP-dep_AT"/>
</dbReference>
<organism evidence="8 9">
    <name type="scientific">Fomitopsis schrenkii</name>
    <name type="common">Brown rot fungus</name>
    <dbReference type="NCBI Taxonomy" id="2126942"/>
    <lineage>
        <taxon>Eukaryota</taxon>
        <taxon>Fungi</taxon>
        <taxon>Dikarya</taxon>
        <taxon>Basidiomycota</taxon>
        <taxon>Agaricomycotina</taxon>
        <taxon>Agaricomycetes</taxon>
        <taxon>Polyporales</taxon>
        <taxon>Fomitopsis</taxon>
    </lineage>
</organism>
<proteinExistence type="inferred from homology"/>
<evidence type="ECO:0000313" key="8">
    <source>
        <dbReference type="EMBL" id="EPT02828.1"/>
    </source>
</evidence>
<dbReference type="Pfam" id="PF00202">
    <property type="entry name" value="Aminotran_3"/>
    <property type="match status" value="1"/>
</dbReference>
<dbReference type="InterPro" id="IPR015421">
    <property type="entry name" value="PyrdxlP-dep_Trfase_major"/>
</dbReference>
<dbReference type="AlphaFoldDB" id="S8EE61"/>
<evidence type="ECO:0000256" key="3">
    <source>
        <dbReference type="ARBA" id="ARBA00022576"/>
    </source>
</evidence>
<protein>
    <recommendedName>
        <fullName evidence="10">Acetylornithine transaminase</fullName>
    </recommendedName>
</protein>
<keyword evidence="5 6" id="KW-0663">Pyridoxal phosphate</keyword>
<dbReference type="Proteomes" id="UP000015241">
    <property type="component" value="Unassembled WGS sequence"/>
</dbReference>
<dbReference type="FunFam" id="3.40.640.10:FF:000004">
    <property type="entry name" value="Acetylornithine aminotransferase"/>
    <property type="match status" value="1"/>
</dbReference>
<comment type="similarity">
    <text evidence="2 6">Belongs to the class-III pyridoxal-phosphate-dependent aminotransferase family.</text>
</comment>
<dbReference type="PANTHER" id="PTHR11986:SF79">
    <property type="entry name" value="ACETYLORNITHINE AMINOTRANSFERASE, MITOCHONDRIAL"/>
    <property type="match status" value="1"/>
</dbReference>
<dbReference type="Gene3D" id="3.40.640.10">
    <property type="entry name" value="Type I PLP-dependent aspartate aminotransferase-like (Major domain)"/>
    <property type="match status" value="1"/>
</dbReference>
<evidence type="ECO:0008006" key="10">
    <source>
        <dbReference type="Google" id="ProtNLM"/>
    </source>
</evidence>
<dbReference type="GO" id="GO:0008483">
    <property type="term" value="F:transaminase activity"/>
    <property type="evidence" value="ECO:0007669"/>
    <property type="project" value="UniProtKB-KW"/>
</dbReference>
<evidence type="ECO:0000256" key="6">
    <source>
        <dbReference type="RuleBase" id="RU003560"/>
    </source>
</evidence>
<keyword evidence="9" id="KW-1185">Reference proteome</keyword>
<dbReference type="OrthoDB" id="10260828at2759"/>
<feature type="non-terminal residue" evidence="8">
    <location>
        <position position="1"/>
    </location>
</feature>
<dbReference type="InParanoid" id="S8EE61"/>
<evidence type="ECO:0000256" key="1">
    <source>
        <dbReference type="ARBA" id="ARBA00001933"/>
    </source>
</evidence>
<dbReference type="InterPro" id="IPR015424">
    <property type="entry name" value="PyrdxlP-dep_Trfase"/>
</dbReference>
<dbReference type="PIRSF" id="PIRSF000521">
    <property type="entry name" value="Transaminase_4ab_Lys_Orn"/>
    <property type="match status" value="1"/>
</dbReference>
<dbReference type="HOGENOM" id="CLU_016922_10_1_1"/>
<accession>S8EE61</accession>
<dbReference type="GO" id="GO:0005759">
    <property type="term" value="C:mitochondrial matrix"/>
    <property type="evidence" value="ECO:0007669"/>
    <property type="project" value="TreeGrafter"/>
</dbReference>
<dbReference type="InterPro" id="IPR049704">
    <property type="entry name" value="Aminotrans_3_PPA_site"/>
</dbReference>
<dbReference type="EMBL" id="KE504133">
    <property type="protein sequence ID" value="EPT02828.1"/>
    <property type="molecule type" value="Genomic_DNA"/>
</dbReference>
<keyword evidence="3" id="KW-0032">Aminotransferase</keyword>
<dbReference type="FunCoup" id="S8EE61">
    <property type="interactions" value="154"/>
</dbReference>
<feature type="region of interest" description="Disordered" evidence="7">
    <location>
        <begin position="1"/>
        <end position="21"/>
    </location>
</feature>
<name>S8EE61_FOMSC</name>
<dbReference type="Gene3D" id="3.90.1150.10">
    <property type="entry name" value="Aspartate Aminotransferase, domain 1"/>
    <property type="match status" value="1"/>
</dbReference>
<dbReference type="SUPFAM" id="SSF53383">
    <property type="entry name" value="PLP-dependent transferases"/>
    <property type="match status" value="1"/>
</dbReference>
<evidence type="ECO:0000256" key="5">
    <source>
        <dbReference type="ARBA" id="ARBA00022898"/>
    </source>
</evidence>
<evidence type="ECO:0000313" key="9">
    <source>
        <dbReference type="Proteomes" id="UP000015241"/>
    </source>
</evidence>
<dbReference type="GO" id="GO:0042802">
    <property type="term" value="F:identical protein binding"/>
    <property type="evidence" value="ECO:0007669"/>
    <property type="project" value="TreeGrafter"/>
</dbReference>
<dbReference type="GO" id="GO:0030170">
    <property type="term" value="F:pyridoxal phosphate binding"/>
    <property type="evidence" value="ECO:0007669"/>
    <property type="project" value="InterPro"/>
</dbReference>
<dbReference type="CDD" id="cd00610">
    <property type="entry name" value="OAT_like"/>
    <property type="match status" value="1"/>
</dbReference>
<sequence>SLPSSPSTRYTAVTHPEDPASVPRPVKALIDRSARYVLPVYARPPVVMSHGKGAYIWDTEGRRYLDFSAGIAVNALGHSDMGVANVMASEASTLLHASNVYHNKWAPKLAELLVKLTQREGGLGWETGSAHPAHGASTSGAKVFFSNSGTEANEGALKVARKVGKTRWAASTGKFWDDPACDKYEIVCFERGFHGRSMGALSCTTNPKYQKPFAPLIPGVRVGRLNVLEDVDKLLSGKTCAVIVEPIQGEGGVHAADVAWLQALRKKCDEVGAVLIYDEIQCGLYRTGSMWAHSSMPINAHPDVITMAKPLANGYPIGAVLMRDSVAETMTAGSHGTTFGGSPLACALGYHVLSRMSERPFVSNAVETSAYLSGRLAQLPKWFPSVLQPGVRGRGLILGLGFKDGSQPGKLVQMARERGVLLLTAGSDAVRLVPSLNIGQKEVDTAVDVIESCLHVIMQDQ</sequence>
<dbReference type="STRING" id="743788.S8EE61"/>
<evidence type="ECO:0000256" key="2">
    <source>
        <dbReference type="ARBA" id="ARBA00008954"/>
    </source>
</evidence>
<evidence type="ECO:0000256" key="7">
    <source>
        <dbReference type="SAM" id="MobiDB-lite"/>
    </source>
</evidence>
<feature type="compositionally biased region" description="Polar residues" evidence="7">
    <location>
        <begin position="1"/>
        <end position="11"/>
    </location>
</feature>
<comment type="cofactor">
    <cofactor evidence="1">
        <name>pyridoxal 5'-phosphate</name>
        <dbReference type="ChEBI" id="CHEBI:597326"/>
    </cofactor>
</comment>
<gene>
    <name evidence="8" type="ORF">FOMPIDRAFT_1117671</name>
</gene>
<dbReference type="InterPro" id="IPR015422">
    <property type="entry name" value="PyrdxlP-dep_Trfase_small"/>
</dbReference>
<evidence type="ECO:0000256" key="4">
    <source>
        <dbReference type="ARBA" id="ARBA00022679"/>
    </source>
</evidence>